<sequence length="95" mass="9756">MLHEPIDSPLAPPAAAPDLRPVPAPEVPPDLRPLVRRARRDVGAAQELAAALLARGWSTRPAAALSGLAETAVRALARVRRAGAAAGFVADDLAA</sequence>
<proteinExistence type="predicted"/>
<organism evidence="2">
    <name type="scientific">uncultured Actinomycetospora sp</name>
    <dbReference type="NCBI Taxonomy" id="1135996"/>
    <lineage>
        <taxon>Bacteria</taxon>
        <taxon>Bacillati</taxon>
        <taxon>Actinomycetota</taxon>
        <taxon>Actinomycetes</taxon>
        <taxon>Pseudonocardiales</taxon>
        <taxon>Pseudonocardiaceae</taxon>
        <taxon>Actinomycetospora</taxon>
        <taxon>environmental samples</taxon>
    </lineage>
</organism>
<accession>A0A6J4JGR0</accession>
<gene>
    <name evidence="2" type="ORF">AVDCRST_MAG54-3329</name>
</gene>
<reference evidence="2" key="1">
    <citation type="submission" date="2020-02" db="EMBL/GenBank/DDBJ databases">
        <authorList>
            <person name="Meier V. D."/>
        </authorList>
    </citation>
    <scope>NUCLEOTIDE SEQUENCE</scope>
    <source>
        <strain evidence="2">AVDCRST_MAG54</strain>
    </source>
</reference>
<dbReference type="EMBL" id="CADCTH010000427">
    <property type="protein sequence ID" value="CAA9276970.1"/>
    <property type="molecule type" value="Genomic_DNA"/>
</dbReference>
<name>A0A6J4JGR0_9PSEU</name>
<feature type="compositionally biased region" description="Pro residues" evidence="1">
    <location>
        <begin position="10"/>
        <end position="31"/>
    </location>
</feature>
<feature type="non-terminal residue" evidence="2">
    <location>
        <position position="95"/>
    </location>
</feature>
<protein>
    <submittedName>
        <fullName evidence="2">Uncharacterized protein</fullName>
    </submittedName>
</protein>
<feature type="region of interest" description="Disordered" evidence="1">
    <location>
        <begin position="1"/>
        <end position="32"/>
    </location>
</feature>
<dbReference type="AlphaFoldDB" id="A0A6J4JGR0"/>
<evidence type="ECO:0000256" key="1">
    <source>
        <dbReference type="SAM" id="MobiDB-lite"/>
    </source>
</evidence>
<evidence type="ECO:0000313" key="2">
    <source>
        <dbReference type="EMBL" id="CAA9276970.1"/>
    </source>
</evidence>